<organism evidence="1 2">
    <name type="scientific">Trichonephila clavata</name>
    <name type="common">Joro spider</name>
    <name type="synonym">Nephila clavata</name>
    <dbReference type="NCBI Taxonomy" id="2740835"/>
    <lineage>
        <taxon>Eukaryota</taxon>
        <taxon>Metazoa</taxon>
        <taxon>Ecdysozoa</taxon>
        <taxon>Arthropoda</taxon>
        <taxon>Chelicerata</taxon>
        <taxon>Arachnida</taxon>
        <taxon>Araneae</taxon>
        <taxon>Araneomorphae</taxon>
        <taxon>Entelegynae</taxon>
        <taxon>Araneoidea</taxon>
        <taxon>Nephilidae</taxon>
        <taxon>Trichonephila</taxon>
    </lineage>
</organism>
<keyword evidence="2" id="KW-1185">Reference proteome</keyword>
<evidence type="ECO:0000313" key="2">
    <source>
        <dbReference type="Proteomes" id="UP000887116"/>
    </source>
</evidence>
<name>A0A8X6F2T8_TRICU</name>
<protein>
    <submittedName>
        <fullName evidence="1">Uncharacterized protein</fullName>
    </submittedName>
</protein>
<evidence type="ECO:0000313" key="1">
    <source>
        <dbReference type="EMBL" id="GFQ69565.1"/>
    </source>
</evidence>
<comment type="caution">
    <text evidence="1">The sequence shown here is derived from an EMBL/GenBank/DDBJ whole genome shotgun (WGS) entry which is preliminary data.</text>
</comment>
<dbReference type="EMBL" id="BMAO01000843">
    <property type="protein sequence ID" value="GFQ69565.1"/>
    <property type="molecule type" value="Genomic_DNA"/>
</dbReference>
<proteinExistence type="predicted"/>
<accession>A0A8X6F2T8</accession>
<sequence>MPHKVCALKPRLHGRKLLAKYHGIDPLQTRLHDKPVLYWFESGFDFCTCFRVSQQTEGGTNVIFARPSRSNTSDEVSGQNYQNAHLVFVTESNRGVIQQREARTEMARFQCETRNPCAFQPYTLNGLDRELGPIHMSVCYCSPDKVVRRLSRFVRRLSRFVRRLSRFVRVFL</sequence>
<gene>
    <name evidence="1" type="ORF">TNCT_629551</name>
</gene>
<dbReference type="Proteomes" id="UP000887116">
    <property type="component" value="Unassembled WGS sequence"/>
</dbReference>
<dbReference type="AlphaFoldDB" id="A0A8X6F2T8"/>
<feature type="non-terminal residue" evidence="1">
    <location>
        <position position="1"/>
    </location>
</feature>
<reference evidence="1" key="1">
    <citation type="submission" date="2020-07" db="EMBL/GenBank/DDBJ databases">
        <title>Multicomponent nature underlies the extraordinary mechanical properties of spider dragline silk.</title>
        <authorList>
            <person name="Kono N."/>
            <person name="Nakamura H."/>
            <person name="Mori M."/>
            <person name="Yoshida Y."/>
            <person name="Ohtoshi R."/>
            <person name="Malay A.D."/>
            <person name="Moran D.A.P."/>
            <person name="Tomita M."/>
            <person name="Numata K."/>
            <person name="Arakawa K."/>
        </authorList>
    </citation>
    <scope>NUCLEOTIDE SEQUENCE</scope>
</reference>